<dbReference type="EMBL" id="OU503046">
    <property type="protein sequence ID" value="CAI9770867.1"/>
    <property type="molecule type" value="Genomic_DNA"/>
</dbReference>
<dbReference type="Proteomes" id="UP000834106">
    <property type="component" value="Chromosome 11"/>
</dbReference>
<organism evidence="1 2">
    <name type="scientific">Fraxinus pennsylvanica</name>
    <dbReference type="NCBI Taxonomy" id="56036"/>
    <lineage>
        <taxon>Eukaryota</taxon>
        <taxon>Viridiplantae</taxon>
        <taxon>Streptophyta</taxon>
        <taxon>Embryophyta</taxon>
        <taxon>Tracheophyta</taxon>
        <taxon>Spermatophyta</taxon>
        <taxon>Magnoliopsida</taxon>
        <taxon>eudicotyledons</taxon>
        <taxon>Gunneridae</taxon>
        <taxon>Pentapetalae</taxon>
        <taxon>asterids</taxon>
        <taxon>lamiids</taxon>
        <taxon>Lamiales</taxon>
        <taxon>Oleaceae</taxon>
        <taxon>Oleeae</taxon>
        <taxon>Fraxinus</taxon>
    </lineage>
</organism>
<dbReference type="AlphaFoldDB" id="A0AAD1ZJB9"/>
<dbReference type="PANTHER" id="PTHR33738">
    <property type="entry name" value="EMB|CAB82975.1"/>
    <property type="match status" value="1"/>
</dbReference>
<reference evidence="1" key="1">
    <citation type="submission" date="2023-05" db="EMBL/GenBank/DDBJ databases">
        <authorList>
            <person name="Huff M."/>
        </authorList>
    </citation>
    <scope>NUCLEOTIDE SEQUENCE</scope>
</reference>
<accession>A0AAD1ZJB9</accession>
<gene>
    <name evidence="1" type="ORF">FPE_LOCUS18297</name>
</gene>
<evidence type="ECO:0000313" key="2">
    <source>
        <dbReference type="Proteomes" id="UP000834106"/>
    </source>
</evidence>
<name>A0AAD1ZJB9_9LAMI</name>
<evidence type="ECO:0000313" key="1">
    <source>
        <dbReference type="EMBL" id="CAI9770867.1"/>
    </source>
</evidence>
<dbReference type="PANTHER" id="PTHR33738:SF8">
    <property type="entry name" value="OS05G0454500 PROTEIN"/>
    <property type="match status" value="1"/>
</dbReference>
<keyword evidence="2" id="KW-1185">Reference proteome</keyword>
<proteinExistence type="predicted"/>
<protein>
    <submittedName>
        <fullName evidence="1">Uncharacterized protein</fullName>
    </submittedName>
</protein>
<sequence length="149" mass="16244">MENKKHVGSSSSFTNDLFGVKESSPSSASSGIFSSILQPPSRVGTKNCSSPELIGAVQKQLSGSQARNSEIHGDMIKNKEDKICIFSLQVLKYQNRIQTTRKMEGKMILVETIHKVPPEEIGGKGHFIISTLPLIPKACESIFIVSGIR</sequence>